<evidence type="ECO:0000313" key="4">
    <source>
        <dbReference type="Proteomes" id="UP001162156"/>
    </source>
</evidence>
<organism evidence="3 4">
    <name type="scientific">Rhamnusium bicolor</name>
    <dbReference type="NCBI Taxonomy" id="1586634"/>
    <lineage>
        <taxon>Eukaryota</taxon>
        <taxon>Metazoa</taxon>
        <taxon>Ecdysozoa</taxon>
        <taxon>Arthropoda</taxon>
        <taxon>Hexapoda</taxon>
        <taxon>Insecta</taxon>
        <taxon>Pterygota</taxon>
        <taxon>Neoptera</taxon>
        <taxon>Endopterygota</taxon>
        <taxon>Coleoptera</taxon>
        <taxon>Polyphaga</taxon>
        <taxon>Cucujiformia</taxon>
        <taxon>Chrysomeloidea</taxon>
        <taxon>Cerambycidae</taxon>
        <taxon>Lepturinae</taxon>
        <taxon>Rhagiini</taxon>
        <taxon>Rhamnusium</taxon>
    </lineage>
</organism>
<dbReference type="Pfam" id="PF05615">
    <property type="entry name" value="THOC7"/>
    <property type="match status" value="1"/>
</dbReference>
<keyword evidence="2" id="KW-0539">Nucleus</keyword>
<dbReference type="AlphaFoldDB" id="A0AAV8ZN05"/>
<keyword evidence="4" id="KW-1185">Reference proteome</keyword>
<dbReference type="EMBL" id="JANEYF010001169">
    <property type="protein sequence ID" value="KAJ8965760.1"/>
    <property type="molecule type" value="Genomic_DNA"/>
</dbReference>
<comment type="subcellular location">
    <subcellularLocation>
        <location evidence="1">Nucleus</location>
    </subcellularLocation>
</comment>
<evidence type="ECO:0000256" key="2">
    <source>
        <dbReference type="ARBA" id="ARBA00023242"/>
    </source>
</evidence>
<proteinExistence type="predicted"/>
<accession>A0AAV8ZN05</accession>
<reference evidence="3" key="1">
    <citation type="journal article" date="2023" name="Insect Mol. Biol.">
        <title>Genome sequencing provides insights into the evolution of gene families encoding plant cell wall-degrading enzymes in longhorned beetles.</title>
        <authorList>
            <person name="Shin N.R."/>
            <person name="Okamura Y."/>
            <person name="Kirsch R."/>
            <person name="Pauchet Y."/>
        </authorList>
    </citation>
    <scope>NUCLEOTIDE SEQUENCE</scope>
    <source>
        <strain evidence="3">RBIC_L_NR</strain>
    </source>
</reference>
<evidence type="ECO:0000256" key="1">
    <source>
        <dbReference type="ARBA" id="ARBA00004123"/>
    </source>
</evidence>
<dbReference type="GO" id="GO:0000445">
    <property type="term" value="C:THO complex part of transcription export complex"/>
    <property type="evidence" value="ECO:0007669"/>
    <property type="project" value="InterPro"/>
</dbReference>
<evidence type="ECO:0000313" key="3">
    <source>
        <dbReference type="EMBL" id="KAJ8965760.1"/>
    </source>
</evidence>
<dbReference type="Proteomes" id="UP001162156">
    <property type="component" value="Unassembled WGS sequence"/>
</dbReference>
<protein>
    <submittedName>
        <fullName evidence="3">Uncharacterized protein</fullName>
    </submittedName>
</protein>
<dbReference type="GO" id="GO:0006397">
    <property type="term" value="P:mRNA processing"/>
    <property type="evidence" value="ECO:0007669"/>
    <property type="project" value="InterPro"/>
</dbReference>
<dbReference type="InterPro" id="IPR008501">
    <property type="entry name" value="THOC7/Mft1"/>
</dbReference>
<gene>
    <name evidence="3" type="ORF">NQ314_003918</name>
</gene>
<comment type="caution">
    <text evidence="3">The sequence shown here is derived from an EMBL/GenBank/DDBJ whole genome shotgun (WGS) entry which is preliminary data.</text>
</comment>
<sequence length="196" mass="23162">MTEEHIIKRRLMFDGEGTGDDRRINLLQKMIVKWVLTDYQSQEENQIMYNKILSQLCLIEHSRQKSDLVKLKNEKQLQQYKDYQNEVAINVENVKETINTSKIILTEVKCEKHQKLMYNMIVKDIVEQPSRVETTKCAGQLQMTITNMRDSQKILENEFTLWRKHFIVLLTSANQIRLRLDGLKAIESSFTNDVLK</sequence>
<name>A0AAV8ZN05_9CUCU</name>